<dbReference type="Proteomes" id="UP000460272">
    <property type="component" value="Unassembled WGS sequence"/>
</dbReference>
<comment type="caution">
    <text evidence="2">The sequence shown here is derived from an EMBL/GenBank/DDBJ whole genome shotgun (WGS) entry which is preliminary data.</text>
</comment>
<evidence type="ECO:0000313" key="2">
    <source>
        <dbReference type="EMBL" id="TVZ05148.1"/>
    </source>
</evidence>
<evidence type="ECO:0008006" key="4">
    <source>
        <dbReference type="Google" id="ProtNLM"/>
    </source>
</evidence>
<protein>
    <recommendedName>
        <fullName evidence="4">Clp R domain-containing protein</fullName>
    </recommendedName>
</protein>
<gene>
    <name evidence="2" type="ORF">EAS64_11145</name>
</gene>
<accession>A0A6P2C1S8</accession>
<dbReference type="RefSeq" id="WP_145852851.1">
    <property type="nucleotide sequence ID" value="NZ_RPFW01000002.1"/>
</dbReference>
<evidence type="ECO:0000313" key="3">
    <source>
        <dbReference type="Proteomes" id="UP000460272"/>
    </source>
</evidence>
<feature type="region of interest" description="Disordered" evidence="1">
    <location>
        <begin position="221"/>
        <end position="244"/>
    </location>
</feature>
<evidence type="ECO:0000256" key="1">
    <source>
        <dbReference type="SAM" id="MobiDB-lite"/>
    </source>
</evidence>
<dbReference type="EMBL" id="RPFW01000002">
    <property type="protein sequence ID" value="TVZ05148.1"/>
    <property type="molecule type" value="Genomic_DNA"/>
</dbReference>
<sequence length="294" mass="31809">MASQERYPELYLGAIHRGFQYARELGRQCGPLHLLVGVAEGGGPAAAALDPGDGRSLRAAVSDAGDAFGDGAGYLQMQAQDAATSLAASLGQQPAAGHLLTALLDQATPDVLRALSLAGLDPAAVRQAALAAVGAPAGLPPLKLPRPVPAGTLDRPALPIGELAERAWDLLRWRQDHLPLGKLRRRGDLAALGNLECDAALRVADRLGLADDQRYSLMSRHDAEVTRRTSQAGPDLGPRIRRPPPRYRRMRYRPRWLAGLPGGWAAWLGNRRVSMRDRWFWLRTRASYRGTPQL</sequence>
<reference evidence="2 3" key="1">
    <citation type="submission" date="2018-11" db="EMBL/GenBank/DDBJ databases">
        <title>Trebonia kvetii gen.nov., sp.nov., a novel acidophilic actinobacterium, and proposal of the new actinobacterial family Treboniaceae fam. nov.</title>
        <authorList>
            <person name="Rapoport D."/>
            <person name="Sagova-Mareckova M."/>
            <person name="Sedlacek I."/>
            <person name="Provaznik J."/>
            <person name="Kralova S."/>
            <person name="Pavlinic D."/>
            <person name="Benes V."/>
            <person name="Kopecky J."/>
        </authorList>
    </citation>
    <scope>NUCLEOTIDE SEQUENCE [LARGE SCALE GENOMIC DNA]</scope>
    <source>
        <strain evidence="2 3">15Tr583</strain>
    </source>
</reference>
<organism evidence="2 3">
    <name type="scientific">Trebonia kvetii</name>
    <dbReference type="NCBI Taxonomy" id="2480626"/>
    <lineage>
        <taxon>Bacteria</taxon>
        <taxon>Bacillati</taxon>
        <taxon>Actinomycetota</taxon>
        <taxon>Actinomycetes</taxon>
        <taxon>Streptosporangiales</taxon>
        <taxon>Treboniaceae</taxon>
        <taxon>Trebonia</taxon>
    </lineage>
</organism>
<proteinExistence type="predicted"/>
<dbReference type="AlphaFoldDB" id="A0A6P2C1S8"/>
<keyword evidence="3" id="KW-1185">Reference proteome</keyword>
<name>A0A6P2C1S8_9ACTN</name>
<dbReference type="InterPro" id="IPR036628">
    <property type="entry name" value="Clp_N_dom_sf"/>
</dbReference>
<dbReference type="Gene3D" id="1.10.1780.10">
    <property type="entry name" value="Clp, N-terminal domain"/>
    <property type="match status" value="1"/>
</dbReference>